<accession>A0A498JB49</accession>
<protein>
    <submittedName>
        <fullName evidence="1">Uncharacterized protein</fullName>
    </submittedName>
</protein>
<comment type="caution">
    <text evidence="1">The sequence shown here is derived from an EMBL/GenBank/DDBJ whole genome shotgun (WGS) entry which is preliminary data.</text>
</comment>
<dbReference type="AlphaFoldDB" id="A0A498JB49"/>
<dbReference type="Proteomes" id="UP000290289">
    <property type="component" value="Chromosome 8"/>
</dbReference>
<proteinExistence type="predicted"/>
<evidence type="ECO:0000313" key="2">
    <source>
        <dbReference type="Proteomes" id="UP000290289"/>
    </source>
</evidence>
<keyword evidence="2" id="KW-1185">Reference proteome</keyword>
<dbReference type="EMBL" id="RDQH01000334">
    <property type="protein sequence ID" value="RXH91043.1"/>
    <property type="molecule type" value="Genomic_DNA"/>
</dbReference>
<organism evidence="1 2">
    <name type="scientific">Malus domestica</name>
    <name type="common">Apple</name>
    <name type="synonym">Pyrus malus</name>
    <dbReference type="NCBI Taxonomy" id="3750"/>
    <lineage>
        <taxon>Eukaryota</taxon>
        <taxon>Viridiplantae</taxon>
        <taxon>Streptophyta</taxon>
        <taxon>Embryophyta</taxon>
        <taxon>Tracheophyta</taxon>
        <taxon>Spermatophyta</taxon>
        <taxon>Magnoliopsida</taxon>
        <taxon>eudicotyledons</taxon>
        <taxon>Gunneridae</taxon>
        <taxon>Pentapetalae</taxon>
        <taxon>rosids</taxon>
        <taxon>fabids</taxon>
        <taxon>Rosales</taxon>
        <taxon>Rosaceae</taxon>
        <taxon>Amygdaloideae</taxon>
        <taxon>Maleae</taxon>
        <taxon>Malus</taxon>
    </lineage>
</organism>
<sequence>MQRSQWWSYMWDRCSVDVDTINARELEGFQPLQLLRIRTPTPTTNSSKCRRVRSWLVLPQLMSGAKPTTNPIKYES</sequence>
<evidence type="ECO:0000313" key="1">
    <source>
        <dbReference type="EMBL" id="RXH91043.1"/>
    </source>
</evidence>
<gene>
    <name evidence="1" type="ORF">DVH24_020066</name>
</gene>
<reference evidence="1 2" key="1">
    <citation type="submission" date="2018-10" db="EMBL/GenBank/DDBJ databases">
        <title>A high-quality apple genome assembly.</title>
        <authorList>
            <person name="Hu J."/>
        </authorList>
    </citation>
    <scope>NUCLEOTIDE SEQUENCE [LARGE SCALE GENOMIC DNA]</scope>
    <source>
        <strain evidence="2">cv. HFTH1</strain>
        <tissue evidence="1">Young leaf</tissue>
    </source>
</reference>
<name>A0A498JB49_MALDO</name>